<proteinExistence type="predicted"/>
<dbReference type="Proteomes" id="UP001172082">
    <property type="component" value="Unassembled WGS sequence"/>
</dbReference>
<keyword evidence="3" id="KW-1185">Reference proteome</keyword>
<name>A0ABT8KIG3_9BACT</name>
<sequence>MKKATGTFSLLFFLVINTHAQPGTDIYMFDLKNENNTFEIKNKIRVTDKIGYDNQPFFHASNPLLYYSSANKEGFTDIMVYDYQSGETTHFTNTPDEKEYSPTLTPDGQFISTIIERRNGAQDFGKYPLGGGKPIVLFNKDKVGYHAWAGEHTAYMFILGEPNTLHVMNFSSGTDDAVAKNIGRAIHKVPGRKAISFIHKVDENEWWIKSINTQSKIIASLTPTLPGREDITWTPDGSILISDGSKLFRFTPGKSTDWAQVADLSAHGLNNVSRLAVNSKGDKLAVVVDEN</sequence>
<keyword evidence="1" id="KW-0732">Signal</keyword>
<dbReference type="SUPFAM" id="SSF69304">
    <property type="entry name" value="Tricorn protease N-terminal domain"/>
    <property type="match status" value="1"/>
</dbReference>
<protein>
    <submittedName>
        <fullName evidence="2">Uncharacterized protein</fullName>
    </submittedName>
</protein>
<dbReference type="RefSeq" id="WP_346750534.1">
    <property type="nucleotide sequence ID" value="NZ_JAUJEA010000001.1"/>
</dbReference>
<reference evidence="2" key="1">
    <citation type="submission" date="2023-06" db="EMBL/GenBank/DDBJ databases">
        <title>Genomic of Parafulvivirga corallium.</title>
        <authorList>
            <person name="Wang G."/>
        </authorList>
    </citation>
    <scope>NUCLEOTIDE SEQUENCE</scope>
    <source>
        <strain evidence="2">BMA10</strain>
    </source>
</reference>
<dbReference type="EMBL" id="JAUJEA010000001">
    <property type="protein sequence ID" value="MDN5200511.1"/>
    <property type="molecule type" value="Genomic_DNA"/>
</dbReference>
<dbReference type="InterPro" id="IPR011041">
    <property type="entry name" value="Quinoprot_gluc/sorb_DH_b-prop"/>
</dbReference>
<comment type="caution">
    <text evidence="2">The sequence shown here is derived from an EMBL/GenBank/DDBJ whole genome shotgun (WGS) entry which is preliminary data.</text>
</comment>
<dbReference type="Gene3D" id="2.120.10.30">
    <property type="entry name" value="TolB, C-terminal domain"/>
    <property type="match status" value="1"/>
</dbReference>
<feature type="signal peptide" evidence="1">
    <location>
        <begin position="1"/>
        <end position="20"/>
    </location>
</feature>
<dbReference type="SUPFAM" id="SSF50952">
    <property type="entry name" value="Soluble quinoprotein glucose dehydrogenase"/>
    <property type="match status" value="1"/>
</dbReference>
<evidence type="ECO:0000256" key="1">
    <source>
        <dbReference type="SAM" id="SignalP"/>
    </source>
</evidence>
<organism evidence="2 3">
    <name type="scientific">Splendidivirga corallicola</name>
    <dbReference type="NCBI Taxonomy" id="3051826"/>
    <lineage>
        <taxon>Bacteria</taxon>
        <taxon>Pseudomonadati</taxon>
        <taxon>Bacteroidota</taxon>
        <taxon>Cytophagia</taxon>
        <taxon>Cytophagales</taxon>
        <taxon>Splendidivirgaceae</taxon>
        <taxon>Splendidivirga</taxon>
    </lineage>
</organism>
<feature type="chain" id="PRO_5045998538" evidence="1">
    <location>
        <begin position="21"/>
        <end position="291"/>
    </location>
</feature>
<gene>
    <name evidence="2" type="ORF">QQ008_04040</name>
</gene>
<evidence type="ECO:0000313" key="2">
    <source>
        <dbReference type="EMBL" id="MDN5200511.1"/>
    </source>
</evidence>
<evidence type="ECO:0000313" key="3">
    <source>
        <dbReference type="Proteomes" id="UP001172082"/>
    </source>
</evidence>
<dbReference type="InterPro" id="IPR011042">
    <property type="entry name" value="6-blade_b-propeller_TolB-like"/>
</dbReference>
<accession>A0ABT8KIG3</accession>